<dbReference type="Proteomes" id="UP001732700">
    <property type="component" value="Chromosome 6C"/>
</dbReference>
<dbReference type="EnsemblPlants" id="AVESA.00010b.r2.6CG1124670.1">
    <property type="protein sequence ID" value="AVESA.00010b.r2.6CG1124670.1.CDS"/>
    <property type="gene ID" value="AVESA.00010b.r2.6CG1124670"/>
</dbReference>
<accession>A0ACD5Z3Y2</accession>
<proteinExistence type="predicted"/>
<organism evidence="1 2">
    <name type="scientific">Avena sativa</name>
    <name type="common">Oat</name>
    <dbReference type="NCBI Taxonomy" id="4498"/>
    <lineage>
        <taxon>Eukaryota</taxon>
        <taxon>Viridiplantae</taxon>
        <taxon>Streptophyta</taxon>
        <taxon>Embryophyta</taxon>
        <taxon>Tracheophyta</taxon>
        <taxon>Spermatophyta</taxon>
        <taxon>Magnoliopsida</taxon>
        <taxon>Liliopsida</taxon>
        <taxon>Poales</taxon>
        <taxon>Poaceae</taxon>
        <taxon>BOP clade</taxon>
        <taxon>Pooideae</taxon>
        <taxon>Poodae</taxon>
        <taxon>Poeae</taxon>
        <taxon>Poeae Chloroplast Group 1 (Aveneae type)</taxon>
        <taxon>Aveninae</taxon>
        <taxon>Avena</taxon>
    </lineage>
</organism>
<name>A0ACD5Z3Y2_AVESA</name>
<reference evidence="1" key="1">
    <citation type="submission" date="2021-05" db="EMBL/GenBank/DDBJ databases">
        <authorList>
            <person name="Scholz U."/>
            <person name="Mascher M."/>
            <person name="Fiebig A."/>
        </authorList>
    </citation>
    <scope>NUCLEOTIDE SEQUENCE [LARGE SCALE GENOMIC DNA]</scope>
</reference>
<sequence length="411" mass="45740">MDVPARYRGFLFAKLGKLLNKEQCSMPAGTKVELESMEKQLELLLEKYNIIGDVPLYEVEAAESAWLCHTKKLFCDAEVLVDFLLVPTECSEPAANPDGLSTTSPEIADAKIKKITERGLLLMRLLFKEGPNLRALYKQEEETELVGIDGPRDELIKVLATSENELENVFITGIAGSGKTTLARVVYNQLKAQFDCGAFVRVPGFVYDDSEDDALKHSFLLEMLSQLDVENHMNVQKSAMDCSGLLDQVKQFLQNKRYLVVFDDICGPNRFNDVLSTLENDVYGSRIICTSRIQYITGFGLSVLDESVYDMKSLGYLDSRKLFLKQFPDCVTSFPTAPTDVLNEILKMCGGSPSVIISVASVLATRVTATKQWAEMVNSVYSALKQMASCVNFKSDHIVGFEEVAQILLLP</sequence>
<keyword evidence="2" id="KW-1185">Reference proteome</keyword>
<reference evidence="1" key="2">
    <citation type="submission" date="2025-09" db="UniProtKB">
        <authorList>
            <consortium name="EnsemblPlants"/>
        </authorList>
    </citation>
    <scope>IDENTIFICATION</scope>
</reference>
<evidence type="ECO:0000313" key="2">
    <source>
        <dbReference type="Proteomes" id="UP001732700"/>
    </source>
</evidence>
<protein>
    <submittedName>
        <fullName evidence="1">Uncharacterized protein</fullName>
    </submittedName>
</protein>
<evidence type="ECO:0000313" key="1">
    <source>
        <dbReference type="EnsemblPlants" id="AVESA.00010b.r2.6CG1124670.1.CDS"/>
    </source>
</evidence>